<evidence type="ECO:0000256" key="1">
    <source>
        <dbReference type="SAM" id="Phobius"/>
    </source>
</evidence>
<dbReference type="AlphaFoldDB" id="A0A1H8LA39"/>
<sequence>MLFGSNILEVGIAVIFVYLLLSLVCTALNEGIASLIDKRGKNLVEGIKNLLNDPKFTGLAQQLYNHGLIGGISQYASDPAKRTRLPSYMSGESFSLALLDILSARGIIAGKYGDLLANAEAADDAYEEALEAAAVAPGDPQRAAAVTQAKDARDRARVALEAIAEKAKVAYGEAVQAAKAAPDDTALAKAEAEARHEADSISAALKMLDARHAAIASAKNPKEVKLLLTAGATLKEALAFARDFATEYPDPLGNIQEGLKRLPEGHTKETLLVLVDKTRREASAIEHQAEAFRKNLEDWFNKAMERVGGWYKRWTQRVLLCLATLVVVASNADTVMLIERLSKDNVLRASIVAAAQDTVKTQPGAVSAQTALKAAENLKLPVGWSLDPHEPGYFRPPELSWKYTGWAFYKIFGLLISILAVTLGAPFWFDTLSKFVNLRSSGTPPGESSKSAPQPGR</sequence>
<keyword evidence="1" id="KW-1133">Transmembrane helix</keyword>
<gene>
    <name evidence="2" type="ORF">SAMN05216404_11038</name>
</gene>
<name>A0A1H8LA39_9PROT</name>
<organism evidence="2 3">
    <name type="scientific">Nitrosospira multiformis</name>
    <dbReference type="NCBI Taxonomy" id="1231"/>
    <lineage>
        <taxon>Bacteria</taxon>
        <taxon>Pseudomonadati</taxon>
        <taxon>Pseudomonadota</taxon>
        <taxon>Betaproteobacteria</taxon>
        <taxon>Nitrosomonadales</taxon>
        <taxon>Nitrosomonadaceae</taxon>
        <taxon>Nitrosospira</taxon>
    </lineage>
</organism>
<feature type="transmembrane region" description="Helical" evidence="1">
    <location>
        <begin position="6"/>
        <end position="29"/>
    </location>
</feature>
<keyword evidence="1" id="KW-0472">Membrane</keyword>
<evidence type="ECO:0000313" key="2">
    <source>
        <dbReference type="EMBL" id="SEO02050.1"/>
    </source>
</evidence>
<keyword evidence="1" id="KW-0812">Transmembrane</keyword>
<proteinExistence type="predicted"/>
<protein>
    <submittedName>
        <fullName evidence="2">Uncharacterized protein</fullName>
    </submittedName>
</protein>
<accession>A0A1H8LA39</accession>
<feature type="transmembrane region" description="Helical" evidence="1">
    <location>
        <begin position="406"/>
        <end position="429"/>
    </location>
</feature>
<reference evidence="2 3" key="1">
    <citation type="submission" date="2016-10" db="EMBL/GenBank/DDBJ databases">
        <authorList>
            <person name="de Groot N.N."/>
        </authorList>
    </citation>
    <scope>NUCLEOTIDE SEQUENCE [LARGE SCALE GENOMIC DNA]</scope>
    <source>
        <strain evidence="2 3">Nl18</strain>
    </source>
</reference>
<dbReference type="EMBL" id="FOCT01000010">
    <property type="protein sequence ID" value="SEO02050.1"/>
    <property type="molecule type" value="Genomic_DNA"/>
</dbReference>
<evidence type="ECO:0000313" key="3">
    <source>
        <dbReference type="Proteomes" id="UP000183898"/>
    </source>
</evidence>
<dbReference type="Proteomes" id="UP000183898">
    <property type="component" value="Unassembled WGS sequence"/>
</dbReference>
<feature type="transmembrane region" description="Helical" evidence="1">
    <location>
        <begin position="318"/>
        <end position="338"/>
    </location>
</feature>